<dbReference type="SUPFAM" id="SSF81383">
    <property type="entry name" value="F-box domain"/>
    <property type="match status" value="1"/>
</dbReference>
<dbReference type="PANTHER" id="PTHR47993:SF70">
    <property type="entry name" value="F-BOX ONLY PROTEIN 9-RELATED"/>
    <property type="match status" value="1"/>
</dbReference>
<dbReference type="PROSITE" id="PS50181">
    <property type="entry name" value="FBOX"/>
    <property type="match status" value="1"/>
</dbReference>
<dbReference type="Gene3D" id="1.20.1280.50">
    <property type="match status" value="1"/>
</dbReference>
<dbReference type="InterPro" id="IPR036047">
    <property type="entry name" value="F-box-like_dom_sf"/>
</dbReference>
<proteinExistence type="predicted"/>
<dbReference type="InterPro" id="IPR001810">
    <property type="entry name" value="F-box_dom"/>
</dbReference>
<dbReference type="AlphaFoldDB" id="A0A654FBM7"/>
<protein>
    <recommendedName>
        <fullName evidence="1">F-box domain-containing protein</fullName>
    </recommendedName>
</protein>
<dbReference type="CDD" id="cd22157">
    <property type="entry name" value="F-box_AtFBW1-like"/>
    <property type="match status" value="1"/>
</dbReference>
<evidence type="ECO:0000313" key="3">
    <source>
        <dbReference type="Proteomes" id="UP000426265"/>
    </source>
</evidence>
<reference evidence="2 3" key="1">
    <citation type="submission" date="2019-11" db="EMBL/GenBank/DDBJ databases">
        <authorList>
            <person name="Jiao W.-B."/>
            <person name="Schneeberger K."/>
        </authorList>
    </citation>
    <scope>NUCLEOTIDE SEQUENCE [LARGE SCALE GENOMIC DNA]</scope>
    <source>
        <strain evidence="3">cv. An-1</strain>
    </source>
</reference>
<evidence type="ECO:0000259" key="1">
    <source>
        <dbReference type="PROSITE" id="PS50181"/>
    </source>
</evidence>
<organism evidence="2 3">
    <name type="scientific">Arabidopsis thaliana</name>
    <name type="common">Mouse-ear cress</name>
    <dbReference type="NCBI Taxonomy" id="3702"/>
    <lineage>
        <taxon>Eukaryota</taxon>
        <taxon>Viridiplantae</taxon>
        <taxon>Streptophyta</taxon>
        <taxon>Embryophyta</taxon>
        <taxon>Tracheophyta</taxon>
        <taxon>Spermatophyta</taxon>
        <taxon>Magnoliopsida</taxon>
        <taxon>eudicotyledons</taxon>
        <taxon>Gunneridae</taxon>
        <taxon>Pentapetalae</taxon>
        <taxon>rosids</taxon>
        <taxon>malvids</taxon>
        <taxon>Brassicales</taxon>
        <taxon>Brassicaceae</taxon>
        <taxon>Camelineae</taxon>
        <taxon>Arabidopsis</taxon>
    </lineage>
</organism>
<sequence>MTMPDLPPDLVEEILSRVPATSVKKLRSTCTQWNAIFKDERFTEKHFSKAPKESMVLMLKEHRVCPDNRLVVWNPCLGETKWIQLKVDYRRYVSKFCLGYIQNNESRRSYKILRSWYSYDDKSSPRQRDLGFEIYEFISDSSWRVLNDGNTYLLAYDVEENSRVLLMFDFTTERFKRLRLPHFQDVGNMDLSVVREEQLSILHWTRNTSKMEIWITNNIDTDATLLWRLHLHTQVFSRNCVRVFSSLYIDKEKKVVLCCNVNDDATSKNIVYIIGEDNGYYTEIPFLLPINIHWVLLDRNKKWYSSIFNYVPRLVQIYNGHLLFFS</sequence>
<dbReference type="InterPro" id="IPR017451">
    <property type="entry name" value="F-box-assoc_interact_dom"/>
</dbReference>
<dbReference type="Pfam" id="PF07734">
    <property type="entry name" value="FBA_1"/>
    <property type="match status" value="1"/>
</dbReference>
<dbReference type="NCBIfam" id="TIGR01640">
    <property type="entry name" value="F_box_assoc_1"/>
    <property type="match status" value="1"/>
</dbReference>
<dbReference type="InterPro" id="IPR006527">
    <property type="entry name" value="F-box-assoc_dom_typ1"/>
</dbReference>
<dbReference type="PANTHER" id="PTHR47993">
    <property type="entry name" value="OS09G0372900 PROTEIN-RELATED"/>
    <property type="match status" value="1"/>
</dbReference>
<accession>A0A654FBM7</accession>
<evidence type="ECO:0000313" key="2">
    <source>
        <dbReference type="EMBL" id="VYS58275.1"/>
    </source>
</evidence>
<dbReference type="Proteomes" id="UP000426265">
    <property type="component" value="Unassembled WGS sequence"/>
</dbReference>
<feature type="domain" description="F-box" evidence="1">
    <location>
        <begin position="1"/>
        <end position="50"/>
    </location>
</feature>
<dbReference type="InterPro" id="IPR050233">
    <property type="entry name" value="A_thaliana_F-box"/>
</dbReference>
<name>A0A654FBM7_ARATH</name>
<dbReference type="ExpressionAtlas" id="A0A654FBM7">
    <property type="expression patterns" value="baseline and differential"/>
</dbReference>
<dbReference type="SMART" id="SM00256">
    <property type="entry name" value="FBOX"/>
    <property type="match status" value="1"/>
</dbReference>
<gene>
    <name evidence="2" type="ORF">AN1_LOCUS13722</name>
</gene>
<dbReference type="EMBL" id="CACRSJ010000106">
    <property type="protein sequence ID" value="VYS58275.1"/>
    <property type="molecule type" value="Genomic_DNA"/>
</dbReference>
<dbReference type="Pfam" id="PF00646">
    <property type="entry name" value="F-box"/>
    <property type="match status" value="1"/>
</dbReference>